<dbReference type="AlphaFoldDB" id="A0A8T1TR43"/>
<organism evidence="1 2">
    <name type="scientific">Phytophthora cactorum</name>
    <dbReference type="NCBI Taxonomy" id="29920"/>
    <lineage>
        <taxon>Eukaryota</taxon>
        <taxon>Sar</taxon>
        <taxon>Stramenopiles</taxon>
        <taxon>Oomycota</taxon>
        <taxon>Peronosporomycetes</taxon>
        <taxon>Peronosporales</taxon>
        <taxon>Peronosporaceae</taxon>
        <taxon>Phytophthora</taxon>
    </lineage>
</organism>
<dbReference type="EMBL" id="JAENGZ010002204">
    <property type="protein sequence ID" value="KAG6944503.1"/>
    <property type="molecule type" value="Genomic_DNA"/>
</dbReference>
<sequence>MLTREVIGTAFVRAATSGYADVVAALHDGECVTTMTRTKALICATYHDHASIVEELCSKSEISTETIARALETAATRGSAGVVKVLCSKHQLAPELVAKIVEEEAIDGGSARLIEILYDQQYTYMDPIADGIVNAALKDIYWVTTICNEERLSSEILGEVFLKAACRGSWSFCSVNHLSHAL</sequence>
<evidence type="ECO:0008006" key="3">
    <source>
        <dbReference type="Google" id="ProtNLM"/>
    </source>
</evidence>
<reference evidence="1" key="1">
    <citation type="submission" date="2021-01" db="EMBL/GenBank/DDBJ databases">
        <title>Phytophthora aleatoria, a newly-described species from Pinus radiata is distinct from Phytophthora cactorum isolates based on comparative genomics.</title>
        <authorList>
            <person name="Mcdougal R."/>
            <person name="Panda P."/>
            <person name="Williams N."/>
            <person name="Studholme D.J."/>
        </authorList>
    </citation>
    <scope>NUCLEOTIDE SEQUENCE</scope>
    <source>
        <strain evidence="1">NZFS 3830</strain>
    </source>
</reference>
<dbReference type="OrthoDB" id="94070at2759"/>
<comment type="caution">
    <text evidence="1">The sequence shown here is derived from an EMBL/GenBank/DDBJ whole genome shotgun (WGS) entry which is preliminary data.</text>
</comment>
<dbReference type="VEuPathDB" id="FungiDB:PC110_g20806"/>
<protein>
    <recommendedName>
        <fullName evidence="3">Ankyrin repeat-containing domain</fullName>
    </recommendedName>
</protein>
<evidence type="ECO:0000313" key="1">
    <source>
        <dbReference type="EMBL" id="KAG6944503.1"/>
    </source>
</evidence>
<name>A0A8T1TR43_9STRA</name>
<dbReference type="Proteomes" id="UP000688947">
    <property type="component" value="Unassembled WGS sequence"/>
</dbReference>
<gene>
    <name evidence="1" type="ORF">JG687_00017829</name>
</gene>
<accession>A0A8T1TR43</accession>
<proteinExistence type="predicted"/>
<evidence type="ECO:0000313" key="2">
    <source>
        <dbReference type="Proteomes" id="UP000688947"/>
    </source>
</evidence>